<dbReference type="InterPro" id="IPR011663">
    <property type="entry name" value="UTRA"/>
</dbReference>
<dbReference type="Pfam" id="PF07702">
    <property type="entry name" value="UTRA"/>
    <property type="match status" value="1"/>
</dbReference>
<proteinExistence type="predicted"/>
<evidence type="ECO:0000259" key="5">
    <source>
        <dbReference type="PROSITE" id="PS50949"/>
    </source>
</evidence>
<feature type="domain" description="HTH gntR-type" evidence="5">
    <location>
        <begin position="8"/>
        <end position="76"/>
    </location>
</feature>
<dbReference type="PANTHER" id="PTHR44846">
    <property type="entry name" value="MANNOSYL-D-GLYCERATE TRANSPORT/METABOLISM SYSTEM REPRESSOR MNGR-RELATED"/>
    <property type="match status" value="1"/>
</dbReference>
<dbReference type="InterPro" id="IPR050679">
    <property type="entry name" value="Bact_HTH_transcr_reg"/>
</dbReference>
<dbReference type="NCBIfam" id="TIGR02018">
    <property type="entry name" value="his_ut_repres"/>
    <property type="match status" value="1"/>
</dbReference>
<comment type="caution">
    <text evidence="6">The sequence shown here is derived from an EMBL/GenBank/DDBJ whole genome shotgun (WGS) entry which is preliminary data.</text>
</comment>
<dbReference type="PROSITE" id="PS50949">
    <property type="entry name" value="HTH_GNTR"/>
    <property type="match status" value="1"/>
</dbReference>
<evidence type="ECO:0000313" key="6">
    <source>
        <dbReference type="EMBL" id="MDJ1159073.1"/>
    </source>
</evidence>
<evidence type="ECO:0000256" key="2">
    <source>
        <dbReference type="ARBA" id="ARBA00023125"/>
    </source>
</evidence>
<dbReference type="Gene3D" id="1.10.10.10">
    <property type="entry name" value="Winged helix-like DNA-binding domain superfamily/Winged helix DNA-binding domain"/>
    <property type="match status" value="1"/>
</dbReference>
<dbReference type="PRINTS" id="PR00035">
    <property type="entry name" value="HTHGNTR"/>
</dbReference>
<protein>
    <recommendedName>
        <fullName evidence="4">Histidine utilization repressor</fullName>
    </recommendedName>
</protein>
<dbReference type="SMART" id="SM00345">
    <property type="entry name" value="HTH_GNTR"/>
    <property type="match status" value="1"/>
</dbReference>
<evidence type="ECO:0000256" key="4">
    <source>
        <dbReference type="NCBIfam" id="TIGR02018"/>
    </source>
</evidence>
<evidence type="ECO:0000256" key="1">
    <source>
        <dbReference type="ARBA" id="ARBA00023015"/>
    </source>
</evidence>
<dbReference type="CDD" id="cd07377">
    <property type="entry name" value="WHTH_GntR"/>
    <property type="match status" value="1"/>
</dbReference>
<dbReference type="InterPro" id="IPR000524">
    <property type="entry name" value="Tscrpt_reg_HTH_GntR"/>
</dbReference>
<dbReference type="SMART" id="SM00866">
    <property type="entry name" value="UTRA"/>
    <property type="match status" value="1"/>
</dbReference>
<evidence type="ECO:0000256" key="3">
    <source>
        <dbReference type="ARBA" id="ARBA00023163"/>
    </source>
</evidence>
<dbReference type="Gene3D" id="3.40.1410.10">
    <property type="entry name" value="Chorismate lyase-like"/>
    <property type="match status" value="1"/>
</dbReference>
<dbReference type="InterPro" id="IPR028978">
    <property type="entry name" value="Chorismate_lyase_/UTRA_dom_sf"/>
</dbReference>
<dbReference type="PANTHER" id="PTHR44846:SF16">
    <property type="entry name" value="TRANSCRIPTIONAL REGULATOR PHNF-RELATED"/>
    <property type="match status" value="1"/>
</dbReference>
<keyword evidence="7" id="KW-1185">Reference proteome</keyword>
<name>A0ABT7AI87_9HYPH</name>
<keyword evidence="3" id="KW-0804">Transcription</keyword>
<dbReference type="Pfam" id="PF00392">
    <property type="entry name" value="GntR"/>
    <property type="match status" value="1"/>
</dbReference>
<keyword evidence="1" id="KW-0805">Transcription regulation</keyword>
<dbReference type="InterPro" id="IPR010248">
    <property type="entry name" value="His_ut_repres"/>
</dbReference>
<dbReference type="InterPro" id="IPR036390">
    <property type="entry name" value="WH_DNA-bd_sf"/>
</dbReference>
<accession>A0ABT7AI87</accession>
<dbReference type="Proteomes" id="UP001321492">
    <property type="component" value="Unassembled WGS sequence"/>
</dbReference>
<dbReference type="SUPFAM" id="SSF64288">
    <property type="entry name" value="Chorismate lyase-like"/>
    <property type="match status" value="1"/>
</dbReference>
<sequence>MTTTDDILPRYVEIQRELEARIMSGAWPPGHRVPSEHELVELYGCSRMTVNKALSALANAGLILRRRRSGSFVASPKSQETVLEIHDIKAEILGTGKAYRFEILAREARRAGPEDAEHLGVAPDTQVLALTVRHFAAERPFVVEERLINLATVPAAKAEPFAAAPPGTWLLDRIAWTDAEHAIRAVSANAQTAARLDMARGGACLVVERRTWQAGEAITWVRLTYPGDRHRLVGRFNPGGLRPGAREGTKGA</sequence>
<dbReference type="EMBL" id="JASJEV010000007">
    <property type="protein sequence ID" value="MDJ1159073.1"/>
    <property type="molecule type" value="Genomic_DNA"/>
</dbReference>
<keyword evidence="2" id="KW-0238">DNA-binding</keyword>
<gene>
    <name evidence="6" type="primary">hutC</name>
    <name evidence="6" type="ORF">QNA08_12580</name>
</gene>
<reference evidence="6 7" key="1">
    <citation type="submission" date="2023-05" db="EMBL/GenBank/DDBJ databases">
        <title>Chelatococcus sp. nov., a moderately thermophilic bacterium isolated from hot spring microbial mat.</title>
        <authorList>
            <person name="Hu C.-J."/>
            <person name="Li W.-J."/>
        </authorList>
    </citation>
    <scope>NUCLEOTIDE SEQUENCE [LARGE SCALE GENOMIC DNA]</scope>
    <source>
        <strain evidence="6 7">SYSU G07232</strain>
    </source>
</reference>
<organism evidence="6 7">
    <name type="scientific">Chelatococcus albus</name>
    <dbReference type="NCBI Taxonomy" id="3047466"/>
    <lineage>
        <taxon>Bacteria</taxon>
        <taxon>Pseudomonadati</taxon>
        <taxon>Pseudomonadota</taxon>
        <taxon>Alphaproteobacteria</taxon>
        <taxon>Hyphomicrobiales</taxon>
        <taxon>Chelatococcaceae</taxon>
        <taxon>Chelatococcus</taxon>
    </lineage>
</organism>
<dbReference type="SUPFAM" id="SSF46785">
    <property type="entry name" value="Winged helix' DNA-binding domain"/>
    <property type="match status" value="1"/>
</dbReference>
<evidence type="ECO:0000313" key="7">
    <source>
        <dbReference type="Proteomes" id="UP001321492"/>
    </source>
</evidence>
<dbReference type="InterPro" id="IPR036388">
    <property type="entry name" value="WH-like_DNA-bd_sf"/>
</dbReference>